<evidence type="ECO:0008006" key="3">
    <source>
        <dbReference type="Google" id="ProtNLM"/>
    </source>
</evidence>
<proteinExistence type="predicted"/>
<dbReference type="Proteomes" id="UP000289738">
    <property type="component" value="Chromosome A10"/>
</dbReference>
<comment type="caution">
    <text evidence="1">The sequence shown here is derived from an EMBL/GenBank/DDBJ whole genome shotgun (WGS) entry which is preliminary data.</text>
</comment>
<organism evidence="1 2">
    <name type="scientific">Arachis hypogaea</name>
    <name type="common">Peanut</name>
    <dbReference type="NCBI Taxonomy" id="3818"/>
    <lineage>
        <taxon>Eukaryota</taxon>
        <taxon>Viridiplantae</taxon>
        <taxon>Streptophyta</taxon>
        <taxon>Embryophyta</taxon>
        <taxon>Tracheophyta</taxon>
        <taxon>Spermatophyta</taxon>
        <taxon>Magnoliopsida</taxon>
        <taxon>eudicotyledons</taxon>
        <taxon>Gunneridae</taxon>
        <taxon>Pentapetalae</taxon>
        <taxon>rosids</taxon>
        <taxon>fabids</taxon>
        <taxon>Fabales</taxon>
        <taxon>Fabaceae</taxon>
        <taxon>Papilionoideae</taxon>
        <taxon>50 kb inversion clade</taxon>
        <taxon>dalbergioids sensu lato</taxon>
        <taxon>Dalbergieae</taxon>
        <taxon>Pterocarpus clade</taxon>
        <taxon>Arachis</taxon>
    </lineage>
</organism>
<evidence type="ECO:0000313" key="1">
    <source>
        <dbReference type="EMBL" id="RYR34697.1"/>
    </source>
</evidence>
<reference evidence="1 2" key="1">
    <citation type="submission" date="2019-01" db="EMBL/GenBank/DDBJ databases">
        <title>Sequencing of cultivated peanut Arachis hypogaea provides insights into genome evolution and oil improvement.</title>
        <authorList>
            <person name="Chen X."/>
        </authorList>
    </citation>
    <scope>NUCLEOTIDE SEQUENCE [LARGE SCALE GENOMIC DNA]</scope>
    <source>
        <strain evidence="2">cv. Fuhuasheng</strain>
        <tissue evidence="1">Leaves</tissue>
    </source>
</reference>
<protein>
    <recommendedName>
        <fullName evidence="3">Ubiquitin-like protease family profile domain-containing protein</fullName>
    </recommendedName>
</protein>
<sequence>MEALSNGRDNTYIEAQNMALGKHEGKFLHKKKIKKLFDVQGYRMFIPYLDLKKLESHPFIFALTCYREHWWIWMVDVKNKKLRVLNPYHKKCPLEIRMKLNIFVIRLCDF</sequence>
<gene>
    <name evidence="1" type="ORF">Ahy_A10g049691</name>
</gene>
<accession>A0A445B7Q0</accession>
<evidence type="ECO:0000313" key="2">
    <source>
        <dbReference type="Proteomes" id="UP000289738"/>
    </source>
</evidence>
<dbReference type="AlphaFoldDB" id="A0A445B7Q0"/>
<dbReference type="EMBL" id="SDMP01000010">
    <property type="protein sequence ID" value="RYR34697.1"/>
    <property type="molecule type" value="Genomic_DNA"/>
</dbReference>
<name>A0A445B7Q0_ARAHY</name>
<keyword evidence="2" id="KW-1185">Reference proteome</keyword>